<dbReference type="STRING" id="292800.A4U99_08255"/>
<reference evidence="4 5" key="1">
    <citation type="submission" date="2011-08" db="EMBL/GenBank/DDBJ databases">
        <authorList>
            <person name="Weinstock G."/>
            <person name="Sodergren E."/>
            <person name="Clifton S."/>
            <person name="Fulton L."/>
            <person name="Fulton B."/>
            <person name="Courtney L."/>
            <person name="Fronick C."/>
            <person name="Harrison M."/>
            <person name="Strong C."/>
            <person name="Farmer C."/>
            <person name="Delahaunty K."/>
            <person name="Markovic C."/>
            <person name="Hall O."/>
            <person name="Minx P."/>
            <person name="Tomlinson C."/>
            <person name="Mitreva M."/>
            <person name="Hou S."/>
            <person name="Chen J."/>
            <person name="Wollam A."/>
            <person name="Pepin K.H."/>
            <person name="Johnson M."/>
            <person name="Bhonagiri V."/>
            <person name="Zhang X."/>
            <person name="Suruliraj S."/>
            <person name="Warren W."/>
            <person name="Chinwalla A."/>
            <person name="Mardis E.R."/>
            <person name="Wilson R.K."/>
        </authorList>
    </citation>
    <scope>NUCLEOTIDE SEQUENCE [LARGE SCALE GENOMIC DNA]</scope>
    <source>
        <strain evidence="4 5">ATCC 29863</strain>
    </source>
</reference>
<dbReference type="PATRIC" id="fig|411475.3.peg.1958"/>
<evidence type="ECO:0000259" key="3">
    <source>
        <dbReference type="Pfam" id="PF17479"/>
    </source>
</evidence>
<dbReference type="InterPro" id="IPR035328">
    <property type="entry name" value="DUF3048_C"/>
</dbReference>
<dbReference type="AlphaFoldDB" id="G9YRW7"/>
<comment type="caution">
    <text evidence="4">The sequence shown here is derived from an EMBL/GenBank/DDBJ whole genome shotgun (WGS) entry which is preliminary data.</text>
</comment>
<evidence type="ECO:0000313" key="5">
    <source>
        <dbReference type="Proteomes" id="UP000004459"/>
    </source>
</evidence>
<name>G9YRW7_FLAPL</name>
<organism evidence="4 5">
    <name type="scientific">Flavonifractor plautii ATCC 29863</name>
    <dbReference type="NCBI Taxonomy" id="411475"/>
    <lineage>
        <taxon>Bacteria</taxon>
        <taxon>Bacillati</taxon>
        <taxon>Bacillota</taxon>
        <taxon>Clostridia</taxon>
        <taxon>Eubacteriales</taxon>
        <taxon>Oscillospiraceae</taxon>
        <taxon>Flavonifractor</taxon>
    </lineage>
</organism>
<dbReference type="InterPro" id="IPR023158">
    <property type="entry name" value="YerB-like_sf"/>
</dbReference>
<protein>
    <recommendedName>
        <fullName evidence="6">DUF3048 domain-containing protein</fullName>
    </recommendedName>
</protein>
<dbReference type="HOGENOM" id="CLU_045984_0_1_9"/>
<feature type="domain" description="DUF3048" evidence="2">
    <location>
        <begin position="60"/>
        <end position="207"/>
    </location>
</feature>
<dbReference type="Pfam" id="PF11258">
    <property type="entry name" value="DUF3048"/>
    <property type="match status" value="1"/>
</dbReference>
<evidence type="ECO:0008006" key="6">
    <source>
        <dbReference type="Google" id="ProtNLM"/>
    </source>
</evidence>
<evidence type="ECO:0000259" key="2">
    <source>
        <dbReference type="Pfam" id="PF11258"/>
    </source>
</evidence>
<gene>
    <name evidence="4" type="ORF">HMPREF0372_02270</name>
</gene>
<proteinExistence type="predicted"/>
<evidence type="ECO:0000256" key="1">
    <source>
        <dbReference type="SAM" id="MobiDB-lite"/>
    </source>
</evidence>
<dbReference type="EMBL" id="AGCK01000191">
    <property type="protein sequence ID" value="EHM47982.1"/>
    <property type="molecule type" value="Genomic_DNA"/>
</dbReference>
<feature type="region of interest" description="Disordered" evidence="1">
    <location>
        <begin position="29"/>
        <end position="59"/>
    </location>
</feature>
<dbReference type="InterPro" id="IPR021416">
    <property type="entry name" value="DUF3048_N"/>
</dbReference>
<sequence length="366" mass="39711">MEEFGMAKKVLPAVLALILLLSACGSRLPSPTGTPAHQEPSPTVAPTPESTPYDGPVSPLSGLPMSKEWVNRRPVAIMLNNLKEALPQLGQSQADVIYEVPAEGGITRMLAVYQSLDGVGKIGSIRSARPYYLELALGHDAIYIHAGGSEDAYAKIRQWGVTALDGVNGPYMSNSENGNLMWRDPERRKSYSLEHTVVTTGTSIIERLPTYGLRLEHEEDYRCQMNFVEDGTPAGGAEAPRITVPVSHYKTGVFTYDPDSRLYRVEEYGEPYVDGDSGEQVAVTNVIVLKTACRYTGDSLGHITVDLSSGGTGYFACGGKVIDLTWSKDFPDGQLQYYDLSGSPISFGVGRTYVVIVPLDCAVSFE</sequence>
<dbReference type="Proteomes" id="UP000004459">
    <property type="component" value="Unassembled WGS sequence"/>
</dbReference>
<dbReference type="Gene3D" id="3.50.90.10">
    <property type="entry name" value="YerB-like"/>
    <property type="match status" value="1"/>
</dbReference>
<dbReference type="Pfam" id="PF17479">
    <property type="entry name" value="DUF3048_C"/>
    <property type="match status" value="1"/>
</dbReference>
<feature type="domain" description="DUF3048" evidence="3">
    <location>
        <begin position="242"/>
        <end position="354"/>
    </location>
</feature>
<evidence type="ECO:0000313" key="4">
    <source>
        <dbReference type="EMBL" id="EHM47982.1"/>
    </source>
</evidence>
<dbReference type="SUPFAM" id="SSF159774">
    <property type="entry name" value="YerB-like"/>
    <property type="match status" value="1"/>
</dbReference>
<accession>G9YRW7</accession>